<name>A0A5N7ATZ0_9EURO</name>
<organism evidence="2 3">
    <name type="scientific">Aspergillus bertholletiae</name>
    <dbReference type="NCBI Taxonomy" id="1226010"/>
    <lineage>
        <taxon>Eukaryota</taxon>
        <taxon>Fungi</taxon>
        <taxon>Dikarya</taxon>
        <taxon>Ascomycota</taxon>
        <taxon>Pezizomycotina</taxon>
        <taxon>Eurotiomycetes</taxon>
        <taxon>Eurotiomycetidae</taxon>
        <taxon>Eurotiales</taxon>
        <taxon>Aspergillaceae</taxon>
        <taxon>Aspergillus</taxon>
        <taxon>Aspergillus subgen. Circumdati</taxon>
    </lineage>
</organism>
<evidence type="ECO:0000256" key="1">
    <source>
        <dbReference type="SAM" id="MobiDB-lite"/>
    </source>
</evidence>
<sequence length="155" mass="17463">MPSAKLDGFHRPVSKSDARAEYKHRLSLVKGSDDVQERFVSPKSRRVTEAGRSAFELRDVEKSKSGKLEPAPSLSKRARPEVKKISGPSPWGLTTRGVKEGRRLSQIAYCCWLLALLMGGLRGKNRNDEENRLKKRHGRHTTEGQKTTNLRQSGR</sequence>
<feature type="compositionally biased region" description="Polar residues" evidence="1">
    <location>
        <begin position="144"/>
        <end position="155"/>
    </location>
</feature>
<evidence type="ECO:0000313" key="2">
    <source>
        <dbReference type="EMBL" id="KAE8373322.1"/>
    </source>
</evidence>
<evidence type="ECO:0000313" key="3">
    <source>
        <dbReference type="Proteomes" id="UP000326198"/>
    </source>
</evidence>
<reference evidence="2 3" key="1">
    <citation type="submission" date="2019-04" db="EMBL/GenBank/DDBJ databases">
        <title>Friends and foes A comparative genomics studyof 23 Aspergillus species from section Flavi.</title>
        <authorList>
            <consortium name="DOE Joint Genome Institute"/>
            <person name="Kjaerbolling I."/>
            <person name="Vesth T."/>
            <person name="Frisvad J.C."/>
            <person name="Nybo J.L."/>
            <person name="Theobald S."/>
            <person name="Kildgaard S."/>
            <person name="Isbrandt T."/>
            <person name="Kuo A."/>
            <person name="Sato A."/>
            <person name="Lyhne E.K."/>
            <person name="Kogle M.E."/>
            <person name="Wiebenga A."/>
            <person name="Kun R.S."/>
            <person name="Lubbers R.J."/>
            <person name="Makela M.R."/>
            <person name="Barry K."/>
            <person name="Chovatia M."/>
            <person name="Clum A."/>
            <person name="Daum C."/>
            <person name="Haridas S."/>
            <person name="He G."/>
            <person name="LaButti K."/>
            <person name="Lipzen A."/>
            <person name="Mondo S."/>
            <person name="Riley R."/>
            <person name="Salamov A."/>
            <person name="Simmons B.A."/>
            <person name="Magnuson J.K."/>
            <person name="Henrissat B."/>
            <person name="Mortensen U.H."/>
            <person name="Larsen T.O."/>
            <person name="Devries R.P."/>
            <person name="Grigoriev I.V."/>
            <person name="Machida M."/>
            <person name="Baker S.E."/>
            <person name="Andersen M.R."/>
        </authorList>
    </citation>
    <scope>NUCLEOTIDE SEQUENCE [LARGE SCALE GENOMIC DNA]</scope>
    <source>
        <strain evidence="2 3">IBT 29228</strain>
    </source>
</reference>
<accession>A0A5N7ATZ0</accession>
<feature type="region of interest" description="Disordered" evidence="1">
    <location>
        <begin position="39"/>
        <end position="96"/>
    </location>
</feature>
<dbReference type="Proteomes" id="UP000326198">
    <property type="component" value="Unassembled WGS sequence"/>
</dbReference>
<dbReference type="EMBL" id="ML736319">
    <property type="protein sequence ID" value="KAE8373322.1"/>
    <property type="molecule type" value="Genomic_DNA"/>
</dbReference>
<dbReference type="AlphaFoldDB" id="A0A5N7ATZ0"/>
<keyword evidence="3" id="KW-1185">Reference proteome</keyword>
<feature type="region of interest" description="Disordered" evidence="1">
    <location>
        <begin position="123"/>
        <end position="155"/>
    </location>
</feature>
<protein>
    <submittedName>
        <fullName evidence="2">Uncharacterized protein</fullName>
    </submittedName>
</protein>
<feature type="compositionally biased region" description="Basic and acidic residues" evidence="1">
    <location>
        <begin position="55"/>
        <end position="67"/>
    </location>
</feature>
<proteinExistence type="predicted"/>
<gene>
    <name evidence="2" type="ORF">BDV26DRAFT_70400</name>
</gene>